<dbReference type="OrthoDB" id="1933362at2759"/>
<evidence type="ECO:0000313" key="3">
    <source>
        <dbReference type="EMBL" id="KAB1211129.1"/>
    </source>
</evidence>
<dbReference type="InterPro" id="IPR053288">
    <property type="entry name" value="TGD_Bridge_Protein"/>
</dbReference>
<reference evidence="2" key="1">
    <citation type="submission" date="2018-07" db="EMBL/GenBank/DDBJ databases">
        <authorList>
            <person name="Gao Z.-S."/>
            <person name="Jia H.-M."/>
            <person name="Jia H.-J."/>
            <person name="Cai Q.-L."/>
            <person name="Wang Y."/>
            <person name="Zhao H.-B."/>
        </authorList>
    </citation>
    <scope>NUCLEOTIDE SEQUENCE</scope>
    <source>
        <tissue evidence="2">Leaves</tissue>
    </source>
</reference>
<dbReference type="Proteomes" id="UP000516437">
    <property type="component" value="Chromosome 6"/>
</dbReference>
<organism evidence="2 4">
    <name type="scientific">Morella rubra</name>
    <name type="common">Chinese bayberry</name>
    <dbReference type="NCBI Taxonomy" id="262757"/>
    <lineage>
        <taxon>Eukaryota</taxon>
        <taxon>Viridiplantae</taxon>
        <taxon>Streptophyta</taxon>
        <taxon>Embryophyta</taxon>
        <taxon>Tracheophyta</taxon>
        <taxon>Spermatophyta</taxon>
        <taxon>Magnoliopsida</taxon>
        <taxon>eudicotyledons</taxon>
        <taxon>Gunneridae</taxon>
        <taxon>Pentapetalae</taxon>
        <taxon>rosids</taxon>
        <taxon>fabids</taxon>
        <taxon>Fagales</taxon>
        <taxon>Myricaceae</taxon>
        <taxon>Morella</taxon>
    </lineage>
</organism>
<sequence>MGEGGEEKGLVWNLPEVKSKHLGKLGPAFGIGAGCGLGFGVGLLGGVGFGPGIPGLQVGVGFGAGCGIGLGFGYGLGRGMALDENRRYSNVGNLPHGSLPSQDEVGALVDELVINTKKLIRATSREIDKWRR</sequence>
<accession>A0A6A1VE47</accession>
<dbReference type="AlphaFoldDB" id="A0A6A1VE47"/>
<keyword evidence="1" id="KW-1133">Transmembrane helix</keyword>
<reference evidence="2 4" key="2">
    <citation type="journal article" date="2019" name="Plant Biotechnol. J.">
        <title>The red bayberry genome and genetic basis of sex determination.</title>
        <authorList>
            <person name="Jia H.M."/>
            <person name="Jia H.J."/>
            <person name="Cai Q.L."/>
            <person name="Wang Y."/>
            <person name="Zhao H.B."/>
            <person name="Yang W.F."/>
            <person name="Wang G.Y."/>
            <person name="Li Y.H."/>
            <person name="Zhan D.L."/>
            <person name="Shen Y.T."/>
            <person name="Niu Q.F."/>
            <person name="Chang L."/>
            <person name="Qiu J."/>
            <person name="Zhao L."/>
            <person name="Xie H.B."/>
            <person name="Fu W.Y."/>
            <person name="Jin J."/>
            <person name="Li X.W."/>
            <person name="Jiao Y."/>
            <person name="Zhou C.C."/>
            <person name="Tu T."/>
            <person name="Chai C.Y."/>
            <person name="Gao J.L."/>
            <person name="Fan L.J."/>
            <person name="van de Weg E."/>
            <person name="Wang J.Y."/>
            <person name="Gao Z.S."/>
        </authorList>
    </citation>
    <scope>NUCLEOTIDE SEQUENCE [LARGE SCALE GENOMIC DNA]</scope>
    <source>
        <tissue evidence="2">Leaves</tissue>
    </source>
</reference>
<proteinExistence type="predicted"/>
<evidence type="ECO:0000313" key="4">
    <source>
        <dbReference type="Proteomes" id="UP000516437"/>
    </source>
</evidence>
<dbReference type="EMBL" id="RXIC02000024">
    <property type="protein sequence ID" value="KAB1211023.1"/>
    <property type="molecule type" value="Genomic_DNA"/>
</dbReference>
<keyword evidence="4" id="KW-1185">Reference proteome</keyword>
<dbReference type="EMBL" id="RXIC02000024">
    <property type="protein sequence ID" value="KAB1211129.1"/>
    <property type="molecule type" value="Genomic_DNA"/>
</dbReference>
<feature type="transmembrane region" description="Helical" evidence="1">
    <location>
        <begin position="28"/>
        <end position="50"/>
    </location>
</feature>
<protein>
    <submittedName>
        <fullName evidence="2">Uncharacterized protein</fullName>
    </submittedName>
</protein>
<comment type="caution">
    <text evidence="2">The sequence shown here is derived from an EMBL/GenBank/DDBJ whole genome shotgun (WGS) entry which is preliminary data.</text>
</comment>
<evidence type="ECO:0000256" key="1">
    <source>
        <dbReference type="SAM" id="Phobius"/>
    </source>
</evidence>
<dbReference type="PANTHER" id="PTHR34201:SF1">
    <property type="entry name" value="GLYCINE-RICH PROTEIN"/>
    <property type="match status" value="1"/>
</dbReference>
<evidence type="ECO:0000313" key="2">
    <source>
        <dbReference type="EMBL" id="KAB1211023.1"/>
    </source>
</evidence>
<feature type="transmembrane region" description="Helical" evidence="1">
    <location>
        <begin position="56"/>
        <end position="77"/>
    </location>
</feature>
<keyword evidence="1" id="KW-0472">Membrane</keyword>
<keyword evidence="1" id="KW-0812">Transmembrane</keyword>
<name>A0A6A1VE47_9ROSI</name>
<reference evidence="2" key="3">
    <citation type="submission" date="2019-09" db="EMBL/GenBank/DDBJ databases">
        <authorList>
            <person name="Gao Z."/>
        </authorList>
    </citation>
    <scope>NUCLEOTIDE SEQUENCE</scope>
    <source>
        <tissue evidence="2">Leaves</tissue>
    </source>
</reference>
<gene>
    <name evidence="3" type="ORF">CJ030_MR6G018115</name>
    <name evidence="2" type="ORF">CJ030_MR6G019586</name>
</gene>
<dbReference type="PANTHER" id="PTHR34201">
    <property type="entry name" value="GLYCINE-RICH PROTEIN"/>
    <property type="match status" value="1"/>
</dbReference>